<evidence type="ECO:0000313" key="2">
    <source>
        <dbReference type="EMBL" id="GMT10057.1"/>
    </source>
</evidence>
<evidence type="ECO:0000313" key="3">
    <source>
        <dbReference type="Proteomes" id="UP001432322"/>
    </source>
</evidence>
<dbReference type="AlphaFoldDB" id="A0AAV5USE0"/>
<feature type="non-terminal residue" evidence="2">
    <location>
        <position position="169"/>
    </location>
</feature>
<feature type="region of interest" description="Disordered" evidence="1">
    <location>
        <begin position="130"/>
        <end position="151"/>
    </location>
</feature>
<keyword evidence="3" id="KW-1185">Reference proteome</keyword>
<comment type="caution">
    <text evidence="2">The sequence shown here is derived from an EMBL/GenBank/DDBJ whole genome shotgun (WGS) entry which is preliminary data.</text>
</comment>
<protein>
    <submittedName>
        <fullName evidence="2">Uncharacterized protein</fullName>
    </submittedName>
</protein>
<accession>A0AAV5USE0</accession>
<reference evidence="2" key="1">
    <citation type="submission" date="2023-10" db="EMBL/GenBank/DDBJ databases">
        <title>Genome assembly of Pristionchus species.</title>
        <authorList>
            <person name="Yoshida K."/>
            <person name="Sommer R.J."/>
        </authorList>
    </citation>
    <scope>NUCLEOTIDE SEQUENCE</scope>
    <source>
        <strain evidence="2">RS5133</strain>
    </source>
</reference>
<name>A0AAV5USE0_9BILA</name>
<proteinExistence type="predicted"/>
<feature type="compositionally biased region" description="Low complexity" evidence="1">
    <location>
        <begin position="137"/>
        <end position="151"/>
    </location>
</feature>
<sequence length="169" mass="19288">FQTVPCGNELESMYEETHGSSVDGMNKESLEDKEVAKYMCDDTELNIREINELHAGSLADVRECVEDSEQLDHVDATTWYTQMKDGEEFVYYEKSKQPVSRRRRPLAICTMEEELERLERRITLKDVIDDMSDSDSECSSPVTLSLASSPVSSILSLSDIDEEEVQDYP</sequence>
<evidence type="ECO:0000256" key="1">
    <source>
        <dbReference type="SAM" id="MobiDB-lite"/>
    </source>
</evidence>
<dbReference type="Proteomes" id="UP001432322">
    <property type="component" value="Unassembled WGS sequence"/>
</dbReference>
<feature type="non-terminal residue" evidence="2">
    <location>
        <position position="1"/>
    </location>
</feature>
<organism evidence="2 3">
    <name type="scientific">Pristionchus fissidentatus</name>
    <dbReference type="NCBI Taxonomy" id="1538716"/>
    <lineage>
        <taxon>Eukaryota</taxon>
        <taxon>Metazoa</taxon>
        <taxon>Ecdysozoa</taxon>
        <taxon>Nematoda</taxon>
        <taxon>Chromadorea</taxon>
        <taxon>Rhabditida</taxon>
        <taxon>Rhabditina</taxon>
        <taxon>Diplogasteromorpha</taxon>
        <taxon>Diplogasteroidea</taxon>
        <taxon>Neodiplogasteridae</taxon>
        <taxon>Pristionchus</taxon>
    </lineage>
</organism>
<dbReference type="EMBL" id="BTSY01000001">
    <property type="protein sequence ID" value="GMT10057.1"/>
    <property type="molecule type" value="Genomic_DNA"/>
</dbReference>
<gene>
    <name evidence="2" type="ORF">PFISCL1PPCAC_1354</name>
</gene>